<dbReference type="AlphaFoldDB" id="A0AAD7ZWI9"/>
<keyword evidence="2" id="KW-1185">Reference proteome</keyword>
<evidence type="ECO:0000313" key="2">
    <source>
        <dbReference type="Proteomes" id="UP001233999"/>
    </source>
</evidence>
<proteinExistence type="predicted"/>
<reference evidence="1" key="1">
    <citation type="journal article" date="2023" name="IScience">
        <title>Live-bearing cockroach genome reveals convergent evolutionary mechanisms linked to viviparity in insects and beyond.</title>
        <authorList>
            <person name="Fouks B."/>
            <person name="Harrison M.C."/>
            <person name="Mikhailova A.A."/>
            <person name="Marchal E."/>
            <person name="English S."/>
            <person name="Carruthers M."/>
            <person name="Jennings E.C."/>
            <person name="Chiamaka E.L."/>
            <person name="Frigard R.A."/>
            <person name="Pippel M."/>
            <person name="Attardo G.M."/>
            <person name="Benoit J.B."/>
            <person name="Bornberg-Bauer E."/>
            <person name="Tobe S.S."/>
        </authorList>
    </citation>
    <scope>NUCLEOTIDE SEQUENCE</scope>
    <source>
        <strain evidence="1">Stay&amp;Tobe</strain>
    </source>
</reference>
<sequence>LPKFLTMLDIAFTASTIRCRRFSRLLIPRLKPPYQLLQTSVATVVAAANSAALTTIPTPPPHCYCSRRCQQCSSNIYICCNFSCYYCSRRCQQWQLRNKQPLQHLHVDSCNYTTLIKSHCVYTASITLQNLSLLLSPIIRHHLVSLHPPSQFRYIRSKSIRTSVST</sequence>
<organism evidence="1 2">
    <name type="scientific">Diploptera punctata</name>
    <name type="common">Pacific beetle cockroach</name>
    <dbReference type="NCBI Taxonomy" id="6984"/>
    <lineage>
        <taxon>Eukaryota</taxon>
        <taxon>Metazoa</taxon>
        <taxon>Ecdysozoa</taxon>
        <taxon>Arthropoda</taxon>
        <taxon>Hexapoda</taxon>
        <taxon>Insecta</taxon>
        <taxon>Pterygota</taxon>
        <taxon>Neoptera</taxon>
        <taxon>Polyneoptera</taxon>
        <taxon>Dictyoptera</taxon>
        <taxon>Blattodea</taxon>
        <taxon>Blaberoidea</taxon>
        <taxon>Blaberidae</taxon>
        <taxon>Diplopterinae</taxon>
        <taxon>Diploptera</taxon>
    </lineage>
</organism>
<dbReference type="EMBL" id="JASPKZ010006018">
    <property type="protein sequence ID" value="KAJ9587991.1"/>
    <property type="molecule type" value="Genomic_DNA"/>
</dbReference>
<protein>
    <submittedName>
        <fullName evidence="1">Uncharacterized protein</fullName>
    </submittedName>
</protein>
<gene>
    <name evidence="1" type="ORF">L9F63_028198</name>
</gene>
<reference evidence="1" key="2">
    <citation type="submission" date="2023-05" db="EMBL/GenBank/DDBJ databases">
        <authorList>
            <person name="Fouks B."/>
        </authorList>
    </citation>
    <scope>NUCLEOTIDE SEQUENCE</scope>
    <source>
        <strain evidence="1">Stay&amp;Tobe</strain>
        <tissue evidence="1">Testes</tissue>
    </source>
</reference>
<feature type="non-terminal residue" evidence="1">
    <location>
        <position position="1"/>
    </location>
</feature>
<comment type="caution">
    <text evidence="1">The sequence shown here is derived from an EMBL/GenBank/DDBJ whole genome shotgun (WGS) entry which is preliminary data.</text>
</comment>
<name>A0AAD7ZWI9_DIPPU</name>
<accession>A0AAD7ZWI9</accession>
<dbReference type="Proteomes" id="UP001233999">
    <property type="component" value="Unassembled WGS sequence"/>
</dbReference>
<evidence type="ECO:0000313" key="1">
    <source>
        <dbReference type="EMBL" id="KAJ9587991.1"/>
    </source>
</evidence>